<dbReference type="AlphaFoldDB" id="A0A917TS89"/>
<dbReference type="InterPro" id="IPR041664">
    <property type="entry name" value="AAA_16"/>
</dbReference>
<evidence type="ECO:0000256" key="5">
    <source>
        <dbReference type="PROSITE-ProRule" id="PRU01091"/>
    </source>
</evidence>
<dbReference type="InterPro" id="IPR011990">
    <property type="entry name" value="TPR-like_helical_dom_sf"/>
</dbReference>
<dbReference type="PANTHER" id="PTHR35807:SF1">
    <property type="entry name" value="TRANSCRIPTIONAL REGULATOR REDD"/>
    <property type="match status" value="1"/>
</dbReference>
<keyword evidence="3 5" id="KW-0238">DNA-binding</keyword>
<dbReference type="SUPFAM" id="SSF48452">
    <property type="entry name" value="TPR-like"/>
    <property type="match status" value="1"/>
</dbReference>
<reference evidence="7" key="1">
    <citation type="journal article" date="2014" name="Int. J. Syst. Evol. Microbiol.">
        <title>Complete genome sequence of Corynebacterium casei LMG S-19264T (=DSM 44701T), isolated from a smear-ripened cheese.</title>
        <authorList>
            <consortium name="US DOE Joint Genome Institute (JGI-PGF)"/>
            <person name="Walter F."/>
            <person name="Albersmeier A."/>
            <person name="Kalinowski J."/>
            <person name="Ruckert C."/>
        </authorList>
    </citation>
    <scope>NUCLEOTIDE SEQUENCE</scope>
    <source>
        <strain evidence="7">JCM 19831</strain>
    </source>
</reference>
<dbReference type="EMBL" id="BMPI01000019">
    <property type="protein sequence ID" value="GGM35516.1"/>
    <property type="molecule type" value="Genomic_DNA"/>
</dbReference>
<dbReference type="Gene3D" id="3.40.50.300">
    <property type="entry name" value="P-loop containing nucleotide triphosphate hydrolases"/>
    <property type="match status" value="1"/>
</dbReference>
<gene>
    <name evidence="7" type="ORF">GCM10007977_041190</name>
</gene>
<dbReference type="InterPro" id="IPR016032">
    <property type="entry name" value="Sig_transdc_resp-reg_C-effctor"/>
</dbReference>
<dbReference type="InterPro" id="IPR005158">
    <property type="entry name" value="BTAD"/>
</dbReference>
<dbReference type="GO" id="GO:0006355">
    <property type="term" value="P:regulation of DNA-templated transcription"/>
    <property type="evidence" value="ECO:0007669"/>
    <property type="project" value="InterPro"/>
</dbReference>
<dbReference type="InterPro" id="IPR051677">
    <property type="entry name" value="AfsR-DnrI-RedD_regulator"/>
</dbReference>
<evidence type="ECO:0000313" key="7">
    <source>
        <dbReference type="EMBL" id="GGM35516.1"/>
    </source>
</evidence>
<evidence type="ECO:0000256" key="4">
    <source>
        <dbReference type="ARBA" id="ARBA00023163"/>
    </source>
</evidence>
<dbReference type="SMART" id="SM01043">
    <property type="entry name" value="BTAD"/>
    <property type="match status" value="1"/>
</dbReference>
<feature type="DNA-binding region" description="OmpR/PhoB-type" evidence="5">
    <location>
        <begin position="1"/>
        <end position="97"/>
    </location>
</feature>
<reference evidence="7" key="2">
    <citation type="submission" date="2020-09" db="EMBL/GenBank/DDBJ databases">
        <authorList>
            <person name="Sun Q."/>
            <person name="Ohkuma M."/>
        </authorList>
    </citation>
    <scope>NUCLEOTIDE SEQUENCE</scope>
    <source>
        <strain evidence="7">JCM 19831</strain>
    </source>
</reference>
<dbReference type="SUPFAM" id="SSF46894">
    <property type="entry name" value="C-terminal effector domain of the bipartite response regulators"/>
    <property type="match status" value="1"/>
</dbReference>
<dbReference type="Pfam" id="PF13191">
    <property type="entry name" value="AAA_16"/>
    <property type="match status" value="1"/>
</dbReference>
<evidence type="ECO:0000256" key="1">
    <source>
        <dbReference type="ARBA" id="ARBA00005820"/>
    </source>
</evidence>
<dbReference type="InterPro" id="IPR001867">
    <property type="entry name" value="OmpR/PhoB-type_DNA-bd"/>
</dbReference>
<evidence type="ECO:0000313" key="8">
    <source>
        <dbReference type="Proteomes" id="UP000642070"/>
    </source>
</evidence>
<dbReference type="Pfam" id="PF03704">
    <property type="entry name" value="BTAD"/>
    <property type="match status" value="1"/>
</dbReference>
<dbReference type="InterPro" id="IPR036388">
    <property type="entry name" value="WH-like_DNA-bd_sf"/>
</dbReference>
<comment type="similarity">
    <text evidence="1">Belongs to the AfsR/DnrI/RedD regulatory family.</text>
</comment>
<dbReference type="Gene3D" id="1.10.10.10">
    <property type="entry name" value="Winged helix-like DNA-binding domain superfamily/Winged helix DNA-binding domain"/>
    <property type="match status" value="1"/>
</dbReference>
<feature type="domain" description="OmpR/PhoB-type" evidence="6">
    <location>
        <begin position="1"/>
        <end position="97"/>
    </location>
</feature>
<dbReference type="Pfam" id="PF00486">
    <property type="entry name" value="Trans_reg_C"/>
    <property type="match status" value="1"/>
</dbReference>
<dbReference type="Proteomes" id="UP000642070">
    <property type="component" value="Unassembled WGS sequence"/>
</dbReference>
<dbReference type="SUPFAM" id="SSF52540">
    <property type="entry name" value="P-loop containing nucleoside triphosphate hydrolases"/>
    <property type="match status" value="1"/>
</dbReference>
<dbReference type="RefSeq" id="WP_190251513.1">
    <property type="nucleotide sequence ID" value="NZ_BMPI01000019.1"/>
</dbReference>
<accession>A0A917TS89</accession>
<dbReference type="Gene3D" id="1.25.40.10">
    <property type="entry name" value="Tetratricopeptide repeat domain"/>
    <property type="match status" value="1"/>
</dbReference>
<evidence type="ECO:0000259" key="6">
    <source>
        <dbReference type="PROSITE" id="PS51755"/>
    </source>
</evidence>
<proteinExistence type="inferred from homology"/>
<name>A0A917TS89_9ACTN</name>
<keyword evidence="2" id="KW-0805">Transcription regulation</keyword>
<sequence>MHVAVLGPVEVLDDGVPVDAGTPKQRAILAALVLHRPRAVAVDALIDLVWGDDPPPSPLSSLHGYVSGLRRVVEPRRAARERASVLVTVPPGYALRLPDDDVDATRFAAAVDDVHRRLVVSDGSVLPAVPLEAGPADLAAMAMRLREALGLWRGTPFHELDEAGAAAAERARLEELRLVAVEDLALLRLEFAEQATVAAELTALAQRHPLRERLWALRALALARSGRQADALEALQEIRRALGEELGVDPGPELRAVELAVLRQDLAVARSAGPAAAPVSIPSAPAAVAPSGAGPAVASADPRAWPLVGRDAELAALIELLAPAREGHTRLASLVGEPGIGKSRLVAELARHSADNGFAVLMGRCSDDEGAPPFWPWAGALRSLSAVLGDDVLRELAGADADRLAGLLPAVAGRGGRAPAAQDGADGASVDAERFRISDAVARLLAAAAGRQPLLVVLDDLHWADASSLRLLHHLAGHLADARVLIVVTRRPHPEPAGVLAEVVAGLGRRHALRLDLTGLSAAGVVELARAVTGEAPAAPRAASLHERTDGNPFFLVELLRLPGAEDIPAAVTDVVARRVARLPEATQELLRTAAVIGRQYDVDLLAAATAHDADTVLDDLDPALADGVVLEEAAPGRFRFAHALVRDVVYREQTATRRARRHAAVAAALRDDGDERLSEAARHWLAAGPAHAGVAWRTAARAARQARSIHGYEEGAALLAAARTAQAQDRSCGPADRYDLLMAHAEASRWIGDRDTQLDALAHACRAAEQLNDVDRLAHAAVGSADGSVWTVRDRGVVDQPAVAALRRVLRELPAGDSDLRCRALLTLAGELHYADAPRERDALAEEGLAMARRIGDPELLAWAAATAFVATWQAANAEQRWHHVDEALALTEERSGGDAARTHLLTFRAIVGMETGRVDEMWRDVAEARAGAERLRLLYPLVVLHHLELPWRAMQGRFAETEQLIAEADALSARTALPSREYFALSSLFVRIWQGRAGEFLPMARTMYEAAPALSIAFYLLVLVRAGHRDEAAAVLDRSGWEPDGGSWAATSDLAIGAHAAYVARRPQFAAEVYERLAPYAGRPATAGSGGALGPVDAFLALAAAAAGEHAMAARHADDAAALAAAWDLPVVTEWLAALRADGGF</sequence>
<dbReference type="InterPro" id="IPR027417">
    <property type="entry name" value="P-loop_NTPase"/>
</dbReference>
<keyword evidence="8" id="KW-1185">Reference proteome</keyword>
<organism evidence="7 8">
    <name type="scientific">Dactylosporangium sucinum</name>
    <dbReference type="NCBI Taxonomy" id="1424081"/>
    <lineage>
        <taxon>Bacteria</taxon>
        <taxon>Bacillati</taxon>
        <taxon>Actinomycetota</taxon>
        <taxon>Actinomycetes</taxon>
        <taxon>Micromonosporales</taxon>
        <taxon>Micromonosporaceae</taxon>
        <taxon>Dactylosporangium</taxon>
    </lineage>
</organism>
<dbReference type="PANTHER" id="PTHR35807">
    <property type="entry name" value="TRANSCRIPTIONAL REGULATOR REDD-RELATED"/>
    <property type="match status" value="1"/>
</dbReference>
<dbReference type="PROSITE" id="PS51755">
    <property type="entry name" value="OMPR_PHOB"/>
    <property type="match status" value="1"/>
</dbReference>
<comment type="caution">
    <text evidence="7">The sequence shown here is derived from an EMBL/GenBank/DDBJ whole genome shotgun (WGS) entry which is preliminary data.</text>
</comment>
<dbReference type="GO" id="GO:0003677">
    <property type="term" value="F:DNA binding"/>
    <property type="evidence" value="ECO:0007669"/>
    <property type="project" value="UniProtKB-UniRule"/>
</dbReference>
<evidence type="ECO:0000256" key="2">
    <source>
        <dbReference type="ARBA" id="ARBA00023015"/>
    </source>
</evidence>
<dbReference type="GO" id="GO:0000160">
    <property type="term" value="P:phosphorelay signal transduction system"/>
    <property type="evidence" value="ECO:0007669"/>
    <property type="project" value="InterPro"/>
</dbReference>
<dbReference type="SMART" id="SM00862">
    <property type="entry name" value="Trans_reg_C"/>
    <property type="match status" value="1"/>
</dbReference>
<keyword evidence="4" id="KW-0804">Transcription</keyword>
<evidence type="ECO:0000256" key="3">
    <source>
        <dbReference type="ARBA" id="ARBA00023125"/>
    </source>
</evidence>
<protein>
    <submittedName>
        <fullName evidence="7">ATPase AAA</fullName>
    </submittedName>
</protein>